<proteinExistence type="evidence at transcript level"/>
<reference evidence="10" key="1">
    <citation type="journal article" date="2014" name="BMC Genomics">
        <title>Genomic insights into the serine protease gene family and expression profile analysis in the planthopper, Nilaparvata lugens.</title>
        <authorList>
            <person name="Bao Y.Y."/>
            <person name="Qin X."/>
            <person name="Yu B."/>
            <person name="Chen L.B."/>
            <person name="Wang Z.C."/>
            <person name="Zhang C.X."/>
        </authorList>
    </citation>
    <scope>NUCLEOTIDE SEQUENCE</scope>
</reference>
<sequence length="347" mass="38215">MYLLSFLCSAILLSIGSSVKAAKRPPLPSSNVQLHHNDTQHPQLTTIVTLEIDTQTNESHLTVHNITAEEPESLEILPPKQTGNACRCVCGVSSRTMRIVGGNETRINEFPWIAMLSYKGKFYCAGALITRQHLLTAAHCVEGLKHKEMSVLLGEHDRRLRNETELTKRKVAKVMAHPNFTISNFNNDIAILKLDAPVNIQDSNLRTACLPQDKSADYTSKIGVVAGWGRLNEKKPTANVLNKVSVPIMSTEQCLKSGYSKSRLTNNMLCAGYLEGKLDACQGDSGGPLHLNSSNSAHMEVAGIVSWGRGCARPNYPGVYTRVVNYKEWIKEQLEGECTCAPPQIDF</sequence>
<feature type="chain" id="PRO_5001651869" evidence="8">
    <location>
        <begin position="22"/>
        <end position="347"/>
    </location>
</feature>
<dbReference type="PANTHER" id="PTHR24264">
    <property type="entry name" value="TRYPSIN-RELATED"/>
    <property type="match status" value="1"/>
</dbReference>
<keyword evidence="6" id="KW-1015">Disulfide bond</keyword>
<keyword evidence="4 7" id="KW-0378">Hydrolase</keyword>
<dbReference type="EMBL" id="KJ512116">
    <property type="protein sequence ID" value="AID60339.1"/>
    <property type="molecule type" value="mRNA"/>
</dbReference>
<dbReference type="Gene3D" id="2.40.10.10">
    <property type="entry name" value="Trypsin-like serine proteases"/>
    <property type="match status" value="1"/>
</dbReference>
<name>A0A068FBA1_NILLU</name>
<evidence type="ECO:0000256" key="3">
    <source>
        <dbReference type="ARBA" id="ARBA00022670"/>
    </source>
</evidence>
<dbReference type="InterPro" id="IPR001254">
    <property type="entry name" value="Trypsin_dom"/>
</dbReference>
<evidence type="ECO:0000256" key="7">
    <source>
        <dbReference type="RuleBase" id="RU363034"/>
    </source>
</evidence>
<dbReference type="SMART" id="SM00020">
    <property type="entry name" value="Tryp_SPc"/>
    <property type="match status" value="1"/>
</dbReference>
<dbReference type="AlphaFoldDB" id="A0A068FBA1"/>
<dbReference type="GO" id="GO:0006508">
    <property type="term" value="P:proteolysis"/>
    <property type="evidence" value="ECO:0007669"/>
    <property type="project" value="UniProtKB-KW"/>
</dbReference>
<dbReference type="InterPro" id="IPR009003">
    <property type="entry name" value="Peptidase_S1_PA"/>
</dbReference>
<evidence type="ECO:0000256" key="2">
    <source>
        <dbReference type="ARBA" id="ARBA00022525"/>
    </source>
</evidence>
<evidence type="ECO:0000256" key="8">
    <source>
        <dbReference type="SAM" id="SignalP"/>
    </source>
</evidence>
<dbReference type="PROSITE" id="PS00134">
    <property type="entry name" value="TRYPSIN_HIS"/>
    <property type="match status" value="1"/>
</dbReference>
<dbReference type="Pfam" id="PF00089">
    <property type="entry name" value="Trypsin"/>
    <property type="match status" value="1"/>
</dbReference>
<keyword evidence="8" id="KW-0732">Signal</keyword>
<evidence type="ECO:0000256" key="1">
    <source>
        <dbReference type="ARBA" id="ARBA00004613"/>
    </source>
</evidence>
<dbReference type="PROSITE" id="PS00135">
    <property type="entry name" value="TRYPSIN_SER"/>
    <property type="match status" value="1"/>
</dbReference>
<dbReference type="SUPFAM" id="SSF50494">
    <property type="entry name" value="Trypsin-like serine proteases"/>
    <property type="match status" value="1"/>
</dbReference>
<organism evidence="10">
    <name type="scientific">Nilaparvata lugens</name>
    <name type="common">Brown planthopper</name>
    <dbReference type="NCBI Taxonomy" id="108931"/>
    <lineage>
        <taxon>Eukaryota</taxon>
        <taxon>Metazoa</taxon>
        <taxon>Ecdysozoa</taxon>
        <taxon>Arthropoda</taxon>
        <taxon>Hexapoda</taxon>
        <taxon>Insecta</taxon>
        <taxon>Pterygota</taxon>
        <taxon>Neoptera</taxon>
        <taxon>Paraneoptera</taxon>
        <taxon>Hemiptera</taxon>
        <taxon>Auchenorrhyncha</taxon>
        <taxon>Fulgoroidea</taxon>
        <taxon>Delphacidae</taxon>
        <taxon>Delphacinae</taxon>
        <taxon>Nilaparvata</taxon>
    </lineage>
</organism>
<dbReference type="InterPro" id="IPR033116">
    <property type="entry name" value="TRYPSIN_SER"/>
</dbReference>
<feature type="domain" description="Peptidase S1" evidence="9">
    <location>
        <begin position="99"/>
        <end position="335"/>
    </location>
</feature>
<protein>
    <submittedName>
        <fullName evidence="10">Trypsin-5</fullName>
    </submittedName>
</protein>
<dbReference type="OrthoDB" id="546450at2759"/>
<dbReference type="GO" id="GO:0004252">
    <property type="term" value="F:serine-type endopeptidase activity"/>
    <property type="evidence" value="ECO:0007669"/>
    <property type="project" value="InterPro"/>
</dbReference>
<dbReference type="CDD" id="cd00190">
    <property type="entry name" value="Tryp_SPc"/>
    <property type="match status" value="1"/>
</dbReference>
<feature type="signal peptide" evidence="8">
    <location>
        <begin position="1"/>
        <end position="21"/>
    </location>
</feature>
<accession>A0A068FBA1</accession>
<keyword evidence="2" id="KW-0964">Secreted</keyword>
<keyword evidence="3 7" id="KW-0645">Protease</keyword>
<evidence type="ECO:0000256" key="6">
    <source>
        <dbReference type="ARBA" id="ARBA00023157"/>
    </source>
</evidence>
<keyword evidence="5 7" id="KW-0720">Serine protease</keyword>
<dbReference type="PROSITE" id="PS50240">
    <property type="entry name" value="TRYPSIN_DOM"/>
    <property type="match status" value="1"/>
</dbReference>
<dbReference type="InterPro" id="IPR001314">
    <property type="entry name" value="Peptidase_S1A"/>
</dbReference>
<dbReference type="InterPro" id="IPR050127">
    <property type="entry name" value="Serine_Proteases_S1"/>
</dbReference>
<evidence type="ECO:0000256" key="5">
    <source>
        <dbReference type="ARBA" id="ARBA00022825"/>
    </source>
</evidence>
<dbReference type="PANTHER" id="PTHR24264:SF65">
    <property type="entry name" value="SRCR DOMAIN-CONTAINING PROTEIN"/>
    <property type="match status" value="1"/>
</dbReference>
<evidence type="ECO:0000256" key="4">
    <source>
        <dbReference type="ARBA" id="ARBA00022801"/>
    </source>
</evidence>
<dbReference type="InterPro" id="IPR043504">
    <property type="entry name" value="Peptidase_S1_PA_chymotrypsin"/>
</dbReference>
<dbReference type="GO" id="GO:0005615">
    <property type="term" value="C:extracellular space"/>
    <property type="evidence" value="ECO:0007669"/>
    <property type="project" value="TreeGrafter"/>
</dbReference>
<evidence type="ECO:0000313" key="10">
    <source>
        <dbReference type="EMBL" id="AID60339.1"/>
    </source>
</evidence>
<comment type="subcellular location">
    <subcellularLocation>
        <location evidence="1">Secreted</location>
    </subcellularLocation>
</comment>
<reference evidence="10" key="2">
    <citation type="submission" date="2014-02" db="EMBL/GenBank/DDBJ databases">
        <authorList>
            <person name="Bao Y.-Y."/>
            <person name="Zhang C.-X."/>
        </authorList>
    </citation>
    <scope>NUCLEOTIDE SEQUENCE</scope>
</reference>
<dbReference type="PRINTS" id="PR00722">
    <property type="entry name" value="CHYMOTRYPSIN"/>
</dbReference>
<dbReference type="InterPro" id="IPR018114">
    <property type="entry name" value="TRYPSIN_HIS"/>
</dbReference>
<evidence type="ECO:0000259" key="9">
    <source>
        <dbReference type="PROSITE" id="PS50240"/>
    </source>
</evidence>
<dbReference type="FunFam" id="2.40.10.10:FF:000006">
    <property type="entry name" value="Serine proteinase stubble"/>
    <property type="match status" value="1"/>
</dbReference>